<keyword evidence="1" id="KW-0812">Transmembrane</keyword>
<feature type="transmembrane region" description="Helical" evidence="1">
    <location>
        <begin position="53"/>
        <end position="76"/>
    </location>
</feature>
<name>L7VLD3_THES1</name>
<reference evidence="2 3" key="1">
    <citation type="journal article" date="2013" name="Genome Announc.">
        <title>Complete genome sequence of Clostridium stercorarium subsp. stercorarium strain DSM 8532, a thermophilic degrader of plant cell wall fibers.</title>
        <authorList>
            <person name="Poehlein A."/>
            <person name="Zverlov V.V."/>
            <person name="Daniel R."/>
            <person name="Schwarz W.H."/>
            <person name="Liebl W."/>
        </authorList>
    </citation>
    <scope>NUCLEOTIDE SEQUENCE [LARGE SCALE GENOMIC DNA]</scope>
    <source>
        <strain evidence="3">ATCC 35414 / DSM 8532 / NCIMB 11754</strain>
    </source>
</reference>
<dbReference type="EMBL" id="CP004044">
    <property type="protein sequence ID" value="AGC67459.1"/>
    <property type="molecule type" value="Genomic_DNA"/>
</dbReference>
<organism evidence="2 3">
    <name type="scientific">Thermoclostridium stercorarium (strain ATCC 35414 / DSM 8532 / NCIMB 11754)</name>
    <name type="common">Clostridium stercorarium</name>
    <dbReference type="NCBI Taxonomy" id="1121335"/>
    <lineage>
        <taxon>Bacteria</taxon>
        <taxon>Bacillati</taxon>
        <taxon>Bacillota</taxon>
        <taxon>Clostridia</taxon>
        <taxon>Eubacteriales</taxon>
        <taxon>Oscillospiraceae</taxon>
        <taxon>Thermoclostridium</taxon>
    </lineage>
</organism>
<evidence type="ECO:0000313" key="3">
    <source>
        <dbReference type="Proteomes" id="UP000011220"/>
    </source>
</evidence>
<keyword evidence="3" id="KW-1185">Reference proteome</keyword>
<protein>
    <submittedName>
        <fullName evidence="2">Uncharacterized protein</fullName>
    </submittedName>
</protein>
<evidence type="ECO:0000313" key="2">
    <source>
        <dbReference type="EMBL" id="AGC67459.1"/>
    </source>
</evidence>
<feature type="transmembrane region" description="Helical" evidence="1">
    <location>
        <begin position="28"/>
        <end position="47"/>
    </location>
</feature>
<evidence type="ECO:0000256" key="1">
    <source>
        <dbReference type="SAM" id="Phobius"/>
    </source>
</evidence>
<keyword evidence="1" id="KW-0472">Membrane</keyword>
<accession>L7VLD3</accession>
<gene>
    <name evidence="2" type="ordered locus">Cst_c04370</name>
</gene>
<proteinExistence type="predicted"/>
<sequence length="81" mass="9837">MPYMPNLFAISVTVYFSFRYNSMAYLSLSFRCLFFLVSVLLFIYNSWYSFANVFLWLLNILQWITMSFLYITAFYFTTSQF</sequence>
<dbReference type="Proteomes" id="UP000011220">
    <property type="component" value="Chromosome"/>
</dbReference>
<dbReference type="KEGG" id="css:Cst_c04370"/>
<dbReference type="AlphaFoldDB" id="L7VLD3"/>
<keyword evidence="1" id="KW-1133">Transmembrane helix</keyword>